<organism evidence="11 12">
    <name type="scientific">Rhinocladiella mackenziei CBS 650.93</name>
    <dbReference type="NCBI Taxonomy" id="1442369"/>
    <lineage>
        <taxon>Eukaryota</taxon>
        <taxon>Fungi</taxon>
        <taxon>Dikarya</taxon>
        <taxon>Ascomycota</taxon>
        <taxon>Pezizomycotina</taxon>
        <taxon>Eurotiomycetes</taxon>
        <taxon>Chaetothyriomycetidae</taxon>
        <taxon>Chaetothyriales</taxon>
        <taxon>Herpotrichiellaceae</taxon>
        <taxon>Rhinocladiella</taxon>
    </lineage>
</organism>
<dbReference type="GO" id="GO:0016020">
    <property type="term" value="C:membrane"/>
    <property type="evidence" value="ECO:0007669"/>
    <property type="project" value="UniProtKB-SubCell"/>
</dbReference>
<feature type="region of interest" description="Disordered" evidence="7">
    <location>
        <begin position="278"/>
        <end position="320"/>
    </location>
</feature>
<gene>
    <name evidence="11" type="ORF">Z518_05481</name>
</gene>
<name>A0A0D2INA8_9EURO</name>
<feature type="domain" description="Cytochrome b561" evidence="10">
    <location>
        <begin position="54"/>
        <end position="274"/>
    </location>
</feature>
<dbReference type="Proteomes" id="UP000053617">
    <property type="component" value="Unassembled WGS sequence"/>
</dbReference>
<proteinExistence type="predicted"/>
<feature type="chain" id="PRO_5002244644" description="Cytochrome b561 domain-containing protein" evidence="9">
    <location>
        <begin position="25"/>
        <end position="320"/>
    </location>
</feature>
<keyword evidence="12" id="KW-1185">Reference proteome</keyword>
<reference evidence="11 12" key="1">
    <citation type="submission" date="2015-01" db="EMBL/GenBank/DDBJ databases">
        <title>The Genome Sequence of Rhinocladiella mackenzie CBS 650.93.</title>
        <authorList>
            <consortium name="The Broad Institute Genomics Platform"/>
            <person name="Cuomo C."/>
            <person name="de Hoog S."/>
            <person name="Gorbushina A."/>
            <person name="Stielow B."/>
            <person name="Teixiera M."/>
            <person name="Abouelleil A."/>
            <person name="Chapman S.B."/>
            <person name="Priest M."/>
            <person name="Young S.K."/>
            <person name="Wortman J."/>
            <person name="Nusbaum C."/>
            <person name="Birren B."/>
        </authorList>
    </citation>
    <scope>NUCLEOTIDE SEQUENCE [LARGE SCALE GENOMIC DNA]</scope>
    <source>
        <strain evidence="11 12">CBS 650.93</strain>
    </source>
</reference>
<sequence>MHRLQNRLLQLLLLACLTPRLAAAWGGWGSGEDCDNPWNGTGRGWWGNRWNDDDDNDDSTTTTSDPTQAGVISSSTATTLNNVLIAHAVLACLAWVFFFPLGAILLRLPATSPVMLRVHVACQLLTYVVYVVAAGLGVWLVQQVSTGGFSAWSDPHTGIGVAILVVAFFQPIFGYIHHKIFKKRQARMREPRDEKVPEQERKKARQGTWPGFMHKWTGRALITLGIVNGGLGIHLAAGSPFQSDETTRSASIGYAIGAGLMFLLYVLSVIVFERRNRRAAESDDQTETEDWAPPSYTESQTPSYTESQESGRNPQGTTFR</sequence>
<dbReference type="RefSeq" id="XP_013271747.1">
    <property type="nucleotide sequence ID" value="XM_013416293.1"/>
</dbReference>
<dbReference type="AlphaFoldDB" id="A0A0D2INA8"/>
<dbReference type="EMBL" id="KN847478">
    <property type="protein sequence ID" value="KIX04611.1"/>
    <property type="molecule type" value="Genomic_DNA"/>
</dbReference>
<keyword evidence="6 8" id="KW-0472">Membrane</keyword>
<accession>A0A0D2INA8</accession>
<dbReference type="HOGENOM" id="CLU_065428_0_0_1"/>
<dbReference type="STRING" id="1442369.A0A0D2INA8"/>
<evidence type="ECO:0000256" key="1">
    <source>
        <dbReference type="ARBA" id="ARBA00004370"/>
    </source>
</evidence>
<evidence type="ECO:0000256" key="3">
    <source>
        <dbReference type="ARBA" id="ARBA00022692"/>
    </source>
</evidence>
<keyword evidence="2" id="KW-0813">Transport</keyword>
<keyword evidence="9" id="KW-0732">Signal</keyword>
<feature type="transmembrane region" description="Helical" evidence="8">
    <location>
        <begin position="220"/>
        <end position="239"/>
    </location>
</feature>
<evidence type="ECO:0000313" key="11">
    <source>
        <dbReference type="EMBL" id="KIX04611.1"/>
    </source>
</evidence>
<keyword evidence="4" id="KW-0249">Electron transport</keyword>
<dbReference type="Gene3D" id="1.20.120.1770">
    <property type="match status" value="1"/>
</dbReference>
<dbReference type="InterPro" id="IPR006593">
    <property type="entry name" value="Cyt_b561/ferric_Rdtase_TM"/>
</dbReference>
<dbReference type="OrthoDB" id="19261at2759"/>
<evidence type="ECO:0000256" key="8">
    <source>
        <dbReference type="SAM" id="Phobius"/>
    </source>
</evidence>
<dbReference type="SMART" id="SM00665">
    <property type="entry name" value="B561"/>
    <property type="match status" value="1"/>
</dbReference>
<dbReference type="GeneID" id="25293552"/>
<keyword evidence="3 8" id="KW-0812">Transmembrane</keyword>
<dbReference type="CDD" id="cd08760">
    <property type="entry name" value="Cyt_b561_FRRS1_like"/>
    <property type="match status" value="1"/>
</dbReference>
<dbReference type="PROSITE" id="PS50939">
    <property type="entry name" value="CYTOCHROME_B561"/>
    <property type="match status" value="1"/>
</dbReference>
<feature type="region of interest" description="Disordered" evidence="7">
    <location>
        <begin position="187"/>
        <end position="207"/>
    </location>
</feature>
<evidence type="ECO:0000256" key="6">
    <source>
        <dbReference type="ARBA" id="ARBA00023136"/>
    </source>
</evidence>
<evidence type="ECO:0000256" key="5">
    <source>
        <dbReference type="ARBA" id="ARBA00022989"/>
    </source>
</evidence>
<evidence type="ECO:0000259" key="10">
    <source>
        <dbReference type="PROSITE" id="PS50939"/>
    </source>
</evidence>
<dbReference type="VEuPathDB" id="FungiDB:Z518_05481"/>
<evidence type="ECO:0000256" key="7">
    <source>
        <dbReference type="SAM" id="MobiDB-lite"/>
    </source>
</evidence>
<feature type="transmembrane region" description="Helical" evidence="8">
    <location>
        <begin position="84"/>
        <end position="106"/>
    </location>
</feature>
<feature type="compositionally biased region" description="Polar residues" evidence="7">
    <location>
        <begin position="296"/>
        <end position="320"/>
    </location>
</feature>
<dbReference type="PANTHER" id="PTHR47797:SF1">
    <property type="entry name" value="CYTOCHROME B561 DOMAIN-CONTAINING PROTEIN-RELATED"/>
    <property type="match status" value="1"/>
</dbReference>
<evidence type="ECO:0000256" key="9">
    <source>
        <dbReference type="SAM" id="SignalP"/>
    </source>
</evidence>
<protein>
    <recommendedName>
        <fullName evidence="10">Cytochrome b561 domain-containing protein</fullName>
    </recommendedName>
</protein>
<feature type="signal peptide" evidence="9">
    <location>
        <begin position="1"/>
        <end position="24"/>
    </location>
</feature>
<feature type="transmembrane region" description="Helical" evidence="8">
    <location>
        <begin position="251"/>
        <end position="272"/>
    </location>
</feature>
<evidence type="ECO:0000256" key="4">
    <source>
        <dbReference type="ARBA" id="ARBA00022982"/>
    </source>
</evidence>
<feature type="transmembrane region" description="Helical" evidence="8">
    <location>
        <begin position="159"/>
        <end position="178"/>
    </location>
</feature>
<feature type="compositionally biased region" description="Basic and acidic residues" evidence="7">
    <location>
        <begin position="187"/>
        <end position="201"/>
    </location>
</feature>
<feature type="region of interest" description="Disordered" evidence="7">
    <location>
        <begin position="45"/>
        <end position="68"/>
    </location>
</feature>
<keyword evidence="5 8" id="KW-1133">Transmembrane helix</keyword>
<feature type="transmembrane region" description="Helical" evidence="8">
    <location>
        <begin position="118"/>
        <end position="139"/>
    </location>
</feature>
<evidence type="ECO:0000313" key="12">
    <source>
        <dbReference type="Proteomes" id="UP000053617"/>
    </source>
</evidence>
<dbReference type="PANTHER" id="PTHR47797">
    <property type="entry name" value="DEHYDROGENASE, PUTATIVE (AFU_ORTHOLOGUE AFUA_8G05805)-RELATED"/>
    <property type="match status" value="1"/>
</dbReference>
<evidence type="ECO:0000256" key="2">
    <source>
        <dbReference type="ARBA" id="ARBA00022448"/>
    </source>
</evidence>
<comment type="subcellular location">
    <subcellularLocation>
        <location evidence="1">Membrane</location>
    </subcellularLocation>
</comment>